<dbReference type="AlphaFoldDB" id="A0AAW1SK38"/>
<dbReference type="EMBL" id="JALJOU010000002">
    <property type="protein sequence ID" value="KAK9845887.1"/>
    <property type="molecule type" value="Genomic_DNA"/>
</dbReference>
<accession>A0AAW1SK38</accession>
<gene>
    <name evidence="1" type="ORF">WJX81_005145</name>
</gene>
<evidence type="ECO:0000313" key="2">
    <source>
        <dbReference type="Proteomes" id="UP001445335"/>
    </source>
</evidence>
<proteinExistence type="predicted"/>
<evidence type="ECO:0000313" key="1">
    <source>
        <dbReference type="EMBL" id="KAK9845887.1"/>
    </source>
</evidence>
<protein>
    <submittedName>
        <fullName evidence="1">Uncharacterized protein</fullName>
    </submittedName>
</protein>
<comment type="caution">
    <text evidence="1">The sequence shown here is derived from an EMBL/GenBank/DDBJ whole genome shotgun (WGS) entry which is preliminary data.</text>
</comment>
<organism evidence="1 2">
    <name type="scientific">Elliptochloris bilobata</name>
    <dbReference type="NCBI Taxonomy" id="381761"/>
    <lineage>
        <taxon>Eukaryota</taxon>
        <taxon>Viridiplantae</taxon>
        <taxon>Chlorophyta</taxon>
        <taxon>core chlorophytes</taxon>
        <taxon>Trebouxiophyceae</taxon>
        <taxon>Trebouxiophyceae incertae sedis</taxon>
        <taxon>Elliptochloris clade</taxon>
        <taxon>Elliptochloris</taxon>
    </lineage>
</organism>
<dbReference type="Proteomes" id="UP001445335">
    <property type="component" value="Unassembled WGS sequence"/>
</dbReference>
<name>A0AAW1SK38_9CHLO</name>
<sequence>MPAAAENVTPKYLYCSMRSSRIPPQLHAAPSAAAAAATPNAMTQALQRLPEKGPRHAVVRALEVQEAAEERLSQVGGVIDQVLETEELLPPAFRFSSNDVQAAGLWGMTAAVGAIWLIQPFGYIMDLVSGKKEEAEDAQAAS</sequence>
<keyword evidence="2" id="KW-1185">Reference proteome</keyword>
<reference evidence="1 2" key="1">
    <citation type="journal article" date="2024" name="Nat. Commun.">
        <title>Phylogenomics reveals the evolutionary origins of lichenization in chlorophyte algae.</title>
        <authorList>
            <person name="Puginier C."/>
            <person name="Libourel C."/>
            <person name="Otte J."/>
            <person name="Skaloud P."/>
            <person name="Haon M."/>
            <person name="Grisel S."/>
            <person name="Petersen M."/>
            <person name="Berrin J.G."/>
            <person name="Delaux P.M."/>
            <person name="Dal Grande F."/>
            <person name="Keller J."/>
        </authorList>
    </citation>
    <scope>NUCLEOTIDE SEQUENCE [LARGE SCALE GENOMIC DNA]</scope>
    <source>
        <strain evidence="1 2">SAG 245.80</strain>
    </source>
</reference>